<keyword evidence="3" id="KW-0347">Helicase</keyword>
<dbReference type="Proteomes" id="UP000190837">
    <property type="component" value="Unassembled WGS sequence"/>
</dbReference>
<dbReference type="Pfam" id="PF22590">
    <property type="entry name" value="Cas3-like_C_2"/>
    <property type="match status" value="1"/>
</dbReference>
<dbReference type="InterPro" id="IPR027417">
    <property type="entry name" value="P-loop_NTPase"/>
</dbReference>
<dbReference type="SMART" id="SM00487">
    <property type="entry name" value="DEXDc"/>
    <property type="match status" value="1"/>
</dbReference>
<dbReference type="GO" id="GO:0005524">
    <property type="term" value="F:ATP binding"/>
    <property type="evidence" value="ECO:0007669"/>
    <property type="project" value="UniProtKB-KW"/>
</dbReference>
<gene>
    <name evidence="8" type="ORF">CHUV0807_0631</name>
</gene>
<protein>
    <submittedName>
        <fullName evidence="8">CRISPR-associated protein Cas3</fullName>
    </submittedName>
</protein>
<dbReference type="SUPFAM" id="SSF52540">
    <property type="entry name" value="P-loop containing nucleoside triphosphate hydrolases"/>
    <property type="match status" value="1"/>
</dbReference>
<evidence type="ECO:0000256" key="4">
    <source>
        <dbReference type="ARBA" id="ARBA00022840"/>
    </source>
</evidence>
<dbReference type="InterPro" id="IPR054712">
    <property type="entry name" value="Cas3-like_dom"/>
</dbReference>
<dbReference type="PROSITE" id="PS51192">
    <property type="entry name" value="HELICASE_ATP_BIND_1"/>
    <property type="match status" value="1"/>
</dbReference>
<name>A0A1C3HNY8_9GAMM</name>
<feature type="domain" description="HD Cas3-type" evidence="7">
    <location>
        <begin position="13"/>
        <end position="174"/>
    </location>
</feature>
<dbReference type="SUPFAM" id="SSF109604">
    <property type="entry name" value="HD-domain/PDEase-like"/>
    <property type="match status" value="1"/>
</dbReference>
<dbReference type="Gene3D" id="1.10.3210.10">
    <property type="entry name" value="Hypothetical protein af1432"/>
    <property type="match status" value="1"/>
</dbReference>
<dbReference type="GO" id="GO:0004386">
    <property type="term" value="F:helicase activity"/>
    <property type="evidence" value="ECO:0007669"/>
    <property type="project" value="UniProtKB-KW"/>
</dbReference>
<keyword evidence="2" id="KW-0378">Hydrolase</keyword>
<keyword evidence="1" id="KW-0547">Nucleotide-binding</keyword>
<dbReference type="EMBL" id="FKLO01000026">
    <property type="protein sequence ID" value="SAY71365.1"/>
    <property type="molecule type" value="Genomic_DNA"/>
</dbReference>
<keyword evidence="5" id="KW-0051">Antiviral defense</keyword>
<evidence type="ECO:0000256" key="5">
    <source>
        <dbReference type="ARBA" id="ARBA00023118"/>
    </source>
</evidence>
<evidence type="ECO:0000256" key="1">
    <source>
        <dbReference type="ARBA" id="ARBA00022741"/>
    </source>
</evidence>
<organism evidence="8 9">
    <name type="scientific">Cardiobacterium hominis</name>
    <dbReference type="NCBI Taxonomy" id="2718"/>
    <lineage>
        <taxon>Bacteria</taxon>
        <taxon>Pseudomonadati</taxon>
        <taxon>Pseudomonadota</taxon>
        <taxon>Gammaproteobacteria</taxon>
        <taxon>Cardiobacteriales</taxon>
        <taxon>Cardiobacteriaceae</taxon>
        <taxon>Cardiobacterium</taxon>
    </lineage>
</organism>
<dbReference type="Pfam" id="PF00270">
    <property type="entry name" value="DEAD"/>
    <property type="match status" value="1"/>
</dbReference>
<dbReference type="InterPro" id="IPR006483">
    <property type="entry name" value="CRISPR-assoc_Cas3_HD"/>
</dbReference>
<dbReference type="CDD" id="cd17930">
    <property type="entry name" value="DEXHc_cas3"/>
    <property type="match status" value="1"/>
</dbReference>
<proteinExistence type="predicted"/>
<dbReference type="GO" id="GO:0003676">
    <property type="term" value="F:nucleic acid binding"/>
    <property type="evidence" value="ECO:0007669"/>
    <property type="project" value="InterPro"/>
</dbReference>
<evidence type="ECO:0000259" key="7">
    <source>
        <dbReference type="PROSITE" id="PS51643"/>
    </source>
</evidence>
<accession>A0A1C3HNY8</accession>
<dbReference type="InterPro" id="IPR011545">
    <property type="entry name" value="DEAD/DEAH_box_helicase_dom"/>
</dbReference>
<dbReference type="AlphaFoldDB" id="A0A1C3HNY8"/>
<dbReference type="CDD" id="cd09641">
    <property type="entry name" value="Cas3''_I"/>
    <property type="match status" value="1"/>
</dbReference>
<evidence type="ECO:0000256" key="3">
    <source>
        <dbReference type="ARBA" id="ARBA00022806"/>
    </source>
</evidence>
<evidence type="ECO:0000256" key="2">
    <source>
        <dbReference type="ARBA" id="ARBA00022801"/>
    </source>
</evidence>
<feature type="domain" description="Helicase ATP-binding" evidence="6">
    <location>
        <begin position="237"/>
        <end position="424"/>
    </location>
</feature>
<dbReference type="InterPro" id="IPR014001">
    <property type="entry name" value="Helicase_ATP-bd"/>
</dbReference>
<dbReference type="GO" id="GO:0051607">
    <property type="term" value="P:defense response to virus"/>
    <property type="evidence" value="ECO:0007669"/>
    <property type="project" value="UniProtKB-KW"/>
</dbReference>
<dbReference type="Pfam" id="PF01966">
    <property type="entry name" value="HD"/>
    <property type="match status" value="1"/>
</dbReference>
<dbReference type="InterPro" id="IPR006674">
    <property type="entry name" value="HD_domain"/>
</dbReference>
<evidence type="ECO:0000313" key="9">
    <source>
        <dbReference type="Proteomes" id="UP000190837"/>
    </source>
</evidence>
<evidence type="ECO:0000259" key="6">
    <source>
        <dbReference type="PROSITE" id="PS51192"/>
    </source>
</evidence>
<dbReference type="PROSITE" id="PS51643">
    <property type="entry name" value="HD_CAS3"/>
    <property type="match status" value="1"/>
</dbReference>
<dbReference type="NCBIfam" id="TIGR01596">
    <property type="entry name" value="cas3_HD"/>
    <property type="match status" value="1"/>
</dbReference>
<keyword evidence="4" id="KW-0067">ATP-binding</keyword>
<reference evidence="9" key="1">
    <citation type="submission" date="2016-04" db="EMBL/GenBank/DDBJ databases">
        <authorList>
            <person name="Tagini F."/>
        </authorList>
    </citation>
    <scope>NUCLEOTIDE SEQUENCE [LARGE SCALE GENOMIC DNA]</scope>
    <source>
        <strain evidence="9">CHUV0807</strain>
    </source>
</reference>
<sequence>MPTYYAHSAENRPQSDWQTLKSHAENVAALAAQFAEPFGAADIARYTGLLHDLGKYSDPFQLRLAGSPQRVDHATAGAKEAIARWQLMGKLMAYCIAGHHAGLANGSGEGKGRSTLQERLAAEVSPLNAVWQTEIPLPEHIAAPPLKPNPKYRGFTQAFFTRMLYSCLVDADYLDTEAFYAKLENKTVERGDYPALSALQQAFAQHLQNTRAKAQNSKGGQAELNRLRNEILEHAQQQAALPPGLFTLTVPTGGGKTYTSMAFALEHARQHGQRRIIYVVPFTTIIEQNAAAFRQAFGALGEAAVLEHHSTFDDRTLLDRDSRDKLRHATENWDAPVIITTAVQFFESLFADRASRCRKLHNIANSIIILDEAQMLPLHLLRPVMAAIDELARNYRCSVVMCTATQPAISADNGFYGGFDDVREIAPDPERLYSALRRTTVRHIGKQSDAELLEQLSAQPQLLIIVNNRRHARSLYDSAKHLDGTYHLTTLMCAAHRSQTLETIRARLAAGEPCRLIATSLIEAGVDVSFPRLMRAEAGADAIAQAAGRCNRENQWQAEDSEVLIFCPEEQWKAPPELAAYAACMRGIVRQYGADLLSPDAITAYFADIYHLAGNELDKHRILEHIKDAGSELNFPFQTIADKCRVIESKHMLPVLIPFNAEAEQLINALEHADTIGGLLRKLQRYTVQVPESTLRELSKAGLVEVINAKHFGNQFYALVPGSSLYDAAAGLSWDNTVFIEAEKTVL</sequence>
<dbReference type="GO" id="GO:0016787">
    <property type="term" value="F:hydrolase activity"/>
    <property type="evidence" value="ECO:0007669"/>
    <property type="project" value="UniProtKB-KW"/>
</dbReference>
<dbReference type="RefSeq" id="WP_079539642.1">
    <property type="nucleotide sequence ID" value="NZ_FKLO01000026.1"/>
</dbReference>
<evidence type="ECO:0000313" key="8">
    <source>
        <dbReference type="EMBL" id="SAY71365.1"/>
    </source>
</evidence>
<dbReference type="InterPro" id="IPR006474">
    <property type="entry name" value="Helicase_Cas3_CRISPR-ass_core"/>
</dbReference>
<dbReference type="NCBIfam" id="TIGR01587">
    <property type="entry name" value="cas3_core"/>
    <property type="match status" value="1"/>
</dbReference>
<dbReference type="Gene3D" id="3.40.50.300">
    <property type="entry name" value="P-loop containing nucleotide triphosphate hydrolases"/>
    <property type="match status" value="2"/>
</dbReference>